<proteinExistence type="predicted"/>
<name>A0A9X3Z8G6_9PROT</name>
<reference evidence="1" key="1">
    <citation type="submission" date="2022-08" db="EMBL/GenBank/DDBJ databases">
        <authorList>
            <person name="Vandamme P."/>
            <person name="Hettiarachchi A."/>
            <person name="Peeters C."/>
            <person name="Cnockaert M."/>
            <person name="Carlier A."/>
        </authorList>
    </citation>
    <scope>NUCLEOTIDE SEQUENCE</scope>
    <source>
        <strain evidence="1">LMG 31809</strain>
    </source>
</reference>
<evidence type="ECO:0000313" key="2">
    <source>
        <dbReference type="Proteomes" id="UP001141619"/>
    </source>
</evidence>
<accession>A0A9X3Z8G6</accession>
<sequence>MSVTTESGALQDFYLVQIQMSGAIDMQICSYFFGGRRQFSIAINNPTGQSPKKIMAKLCNAL</sequence>
<dbReference type="AlphaFoldDB" id="A0A9X3Z8G6"/>
<dbReference type="RefSeq" id="WP_274944715.1">
    <property type="nucleotide sequence ID" value="NZ_JANWOI010000005.1"/>
</dbReference>
<keyword evidence="2" id="KW-1185">Reference proteome</keyword>
<organism evidence="1 2">
    <name type="scientific">Govanella unica</name>
    <dbReference type="NCBI Taxonomy" id="2975056"/>
    <lineage>
        <taxon>Bacteria</taxon>
        <taxon>Pseudomonadati</taxon>
        <taxon>Pseudomonadota</taxon>
        <taxon>Alphaproteobacteria</taxon>
        <taxon>Emcibacterales</taxon>
        <taxon>Govanellaceae</taxon>
        <taxon>Govanella</taxon>
    </lineage>
</organism>
<reference evidence="1" key="2">
    <citation type="journal article" date="2023" name="Syst. Appl. Microbiol.">
        <title>Govania unica gen. nov., sp. nov., a rare biosphere bacterium that represents a novel family in the class Alphaproteobacteria.</title>
        <authorList>
            <person name="Vandamme P."/>
            <person name="Peeters C."/>
            <person name="Hettiarachchi A."/>
            <person name="Cnockaert M."/>
            <person name="Carlier A."/>
        </authorList>
    </citation>
    <scope>NUCLEOTIDE SEQUENCE</scope>
    <source>
        <strain evidence="1">LMG 31809</strain>
    </source>
</reference>
<evidence type="ECO:0000313" key="1">
    <source>
        <dbReference type="EMBL" id="MDA5195003.1"/>
    </source>
</evidence>
<gene>
    <name evidence="1" type="ORF">NYP16_13690</name>
</gene>
<protein>
    <submittedName>
        <fullName evidence="1">Uncharacterized protein</fullName>
    </submittedName>
</protein>
<dbReference type="EMBL" id="JANWOI010000005">
    <property type="protein sequence ID" value="MDA5195003.1"/>
    <property type="molecule type" value="Genomic_DNA"/>
</dbReference>
<dbReference type="Proteomes" id="UP001141619">
    <property type="component" value="Unassembled WGS sequence"/>
</dbReference>
<comment type="caution">
    <text evidence="1">The sequence shown here is derived from an EMBL/GenBank/DDBJ whole genome shotgun (WGS) entry which is preliminary data.</text>
</comment>